<reference evidence="2 3" key="1">
    <citation type="submission" date="2019-11" db="EMBL/GenBank/DDBJ databases">
        <title>Comparative genomics of hydrocarbon-degrading Desulfosarcina strains.</title>
        <authorList>
            <person name="Watanabe M."/>
            <person name="Kojima H."/>
            <person name="Fukui M."/>
        </authorList>
    </citation>
    <scope>NUCLEOTIDE SEQUENCE [LARGE SCALE GENOMIC DNA]</scope>
    <source>
        <strain evidence="2 3">28bB2T</strain>
    </source>
</reference>
<dbReference type="KEGG" id="dov:DSCO28_20730"/>
<evidence type="ECO:0000313" key="3">
    <source>
        <dbReference type="Proteomes" id="UP000425960"/>
    </source>
</evidence>
<accession>A0A5K7ZMU8</accession>
<dbReference type="InterPro" id="IPR049002">
    <property type="entry name" value="Stv"/>
</dbReference>
<evidence type="ECO:0000313" key="2">
    <source>
        <dbReference type="EMBL" id="BBO81507.1"/>
    </source>
</evidence>
<dbReference type="EMBL" id="AP021876">
    <property type="protein sequence ID" value="BBO81507.1"/>
    <property type="molecule type" value="Genomic_DNA"/>
</dbReference>
<organism evidence="2 3">
    <name type="scientific">Desulfosarcina ovata subsp. sediminis</name>
    <dbReference type="NCBI Taxonomy" id="885957"/>
    <lineage>
        <taxon>Bacteria</taxon>
        <taxon>Pseudomonadati</taxon>
        <taxon>Thermodesulfobacteriota</taxon>
        <taxon>Desulfobacteria</taxon>
        <taxon>Desulfobacterales</taxon>
        <taxon>Desulfosarcinaceae</taxon>
        <taxon>Desulfosarcina</taxon>
    </lineage>
</organism>
<feature type="domain" description="Putative adhesin Stv" evidence="1">
    <location>
        <begin position="22"/>
        <end position="160"/>
    </location>
</feature>
<name>A0A5K7ZMU8_9BACT</name>
<dbReference type="Pfam" id="PF21527">
    <property type="entry name" value="Stv"/>
    <property type="match status" value="1"/>
</dbReference>
<evidence type="ECO:0000259" key="1">
    <source>
        <dbReference type="Pfam" id="PF21527"/>
    </source>
</evidence>
<sequence length="164" mass="18466">MAVKKSYGSGRFWLFKKAGNNRLIISAHGGAPSKNKKFLCPGNGWNAVVYRTSIHGLCTTSQVQDIVDYRNHGGPWSTGGNTWQQSGLPGQQTDWVLSQYADIKGNDEDSYNHYLGIAENENFDVASPRERWFSKEMNVSALLASMPHKSIYKEIWFSFCLDTH</sequence>
<protein>
    <recommendedName>
        <fullName evidence="1">Putative adhesin Stv domain-containing protein</fullName>
    </recommendedName>
</protein>
<gene>
    <name evidence="2" type="ORF">DSCO28_20730</name>
</gene>
<dbReference type="AlphaFoldDB" id="A0A5K7ZMU8"/>
<dbReference type="Proteomes" id="UP000425960">
    <property type="component" value="Chromosome"/>
</dbReference>
<proteinExistence type="predicted"/>
<dbReference type="RefSeq" id="WP_155322194.1">
    <property type="nucleotide sequence ID" value="NZ_AP021876.1"/>
</dbReference>